<organism evidence="2 3">
    <name type="scientific">Recurvomyces mirabilis</name>
    <dbReference type="NCBI Taxonomy" id="574656"/>
    <lineage>
        <taxon>Eukaryota</taxon>
        <taxon>Fungi</taxon>
        <taxon>Dikarya</taxon>
        <taxon>Ascomycota</taxon>
        <taxon>Pezizomycotina</taxon>
        <taxon>Dothideomycetes</taxon>
        <taxon>Dothideomycetidae</taxon>
        <taxon>Mycosphaerellales</taxon>
        <taxon>Teratosphaeriaceae</taxon>
        <taxon>Recurvomyces</taxon>
    </lineage>
</organism>
<reference evidence="2" key="1">
    <citation type="submission" date="2023-07" db="EMBL/GenBank/DDBJ databases">
        <title>Black Yeasts Isolated from many extreme environments.</title>
        <authorList>
            <person name="Coleine C."/>
            <person name="Stajich J.E."/>
            <person name="Selbmann L."/>
        </authorList>
    </citation>
    <scope>NUCLEOTIDE SEQUENCE</scope>
    <source>
        <strain evidence="2">CCFEE 5485</strain>
    </source>
</reference>
<dbReference type="Proteomes" id="UP001274830">
    <property type="component" value="Unassembled WGS sequence"/>
</dbReference>
<keyword evidence="1" id="KW-0812">Transmembrane</keyword>
<feature type="transmembrane region" description="Helical" evidence="1">
    <location>
        <begin position="154"/>
        <end position="175"/>
    </location>
</feature>
<dbReference type="AlphaFoldDB" id="A0AAE0WT35"/>
<gene>
    <name evidence="2" type="ORF">LTR78_002919</name>
</gene>
<feature type="transmembrane region" description="Helical" evidence="1">
    <location>
        <begin position="102"/>
        <end position="124"/>
    </location>
</feature>
<protein>
    <submittedName>
        <fullName evidence="2">Uncharacterized protein</fullName>
    </submittedName>
</protein>
<sequence>MAYNYKYPPQQHGQPAMHDCSQQQYQGQTATGYAPAQYQYGQQPLQAPSIPLKPMYTVSSTSLDPSQADYSPLTPNTPTDPQLLRLSAQDSKIKNNVRVLRLVSRVLATILSAAPLAPLAMTIYKFLRTKDTYFTVNGQKRTAWAQDTHTIFTYVYFSAALVSFLFDLGVLLAYFRGVKKANAAAQVGKWWHKGLLVMEVCVWVGTAAYYRYGKVPVDGKFRDLWGWTCSHQAKELQAVITNVNFARYCTIQTSSFYSGIAKVLTLLLTRMLYIGVLMRLRSKKKLAGAMAYQADEAKEPLRASG</sequence>
<keyword evidence="1" id="KW-1133">Transmembrane helix</keyword>
<dbReference type="PANTHER" id="PTHR42069">
    <property type="entry name" value="HYPHAL ANASTAMOSIS-8 PROTEIN"/>
    <property type="match status" value="1"/>
</dbReference>
<evidence type="ECO:0000256" key="1">
    <source>
        <dbReference type="SAM" id="Phobius"/>
    </source>
</evidence>
<name>A0AAE0WT35_9PEZI</name>
<dbReference type="PANTHER" id="PTHR42069:SF1">
    <property type="entry name" value="MARVEL DOMAIN-CONTAINING PROTEIN"/>
    <property type="match status" value="1"/>
</dbReference>
<proteinExistence type="predicted"/>
<evidence type="ECO:0000313" key="2">
    <source>
        <dbReference type="EMBL" id="KAK3677381.1"/>
    </source>
</evidence>
<accession>A0AAE0WT35</accession>
<feature type="transmembrane region" description="Helical" evidence="1">
    <location>
        <begin position="260"/>
        <end position="280"/>
    </location>
</feature>
<evidence type="ECO:0000313" key="3">
    <source>
        <dbReference type="Proteomes" id="UP001274830"/>
    </source>
</evidence>
<dbReference type="EMBL" id="JAUTXT010000007">
    <property type="protein sequence ID" value="KAK3677381.1"/>
    <property type="molecule type" value="Genomic_DNA"/>
</dbReference>
<keyword evidence="1" id="KW-0472">Membrane</keyword>
<comment type="caution">
    <text evidence="2">The sequence shown here is derived from an EMBL/GenBank/DDBJ whole genome shotgun (WGS) entry which is preliminary data.</text>
</comment>
<feature type="transmembrane region" description="Helical" evidence="1">
    <location>
        <begin position="195"/>
        <end position="212"/>
    </location>
</feature>
<keyword evidence="3" id="KW-1185">Reference proteome</keyword>